<comment type="function">
    <text evidence="7">Converts 2-succinyl-6-hydroxy-2,4-cyclohexadiene-1-carboxylate (SHCHC) to 2-succinylbenzoate (OSB).</text>
</comment>
<dbReference type="PANTHER" id="PTHR48073">
    <property type="entry name" value="O-SUCCINYLBENZOATE SYNTHASE-RELATED"/>
    <property type="match status" value="1"/>
</dbReference>
<dbReference type="Gene3D" id="3.30.390.10">
    <property type="entry name" value="Enolase-like, N-terminal domain"/>
    <property type="match status" value="1"/>
</dbReference>
<reference evidence="9 10" key="1">
    <citation type="submission" date="2021-03" db="EMBL/GenBank/DDBJ databases">
        <title>Genomic Encyclopedia of Type Strains, Phase IV (KMG-IV): sequencing the most valuable type-strain genomes for metagenomic binning, comparative biology and taxonomic classification.</title>
        <authorList>
            <person name="Goeker M."/>
        </authorList>
    </citation>
    <scope>NUCLEOTIDE SEQUENCE [LARGE SCALE GENOMIC DNA]</scope>
    <source>
        <strain evidence="9 10">DSM 26048</strain>
    </source>
</reference>
<keyword evidence="3 7" id="KW-0479">Metal-binding</keyword>
<name>A0ABS4J1U4_9BACL</name>
<dbReference type="Proteomes" id="UP001519287">
    <property type="component" value="Unassembled WGS sequence"/>
</dbReference>
<gene>
    <name evidence="7" type="primary">menC</name>
    <name evidence="9" type="ORF">J2Z66_005423</name>
</gene>
<comment type="cofactor">
    <cofactor evidence="1 7">
        <name>a divalent metal cation</name>
        <dbReference type="ChEBI" id="CHEBI:60240"/>
    </cofactor>
</comment>
<dbReference type="SFLD" id="SFLDS00001">
    <property type="entry name" value="Enolase"/>
    <property type="match status" value="1"/>
</dbReference>
<comment type="pathway">
    <text evidence="7">Quinol/quinone metabolism; menaquinone biosynthesis.</text>
</comment>
<feature type="active site" description="Proton acceptor" evidence="7">
    <location>
        <position position="263"/>
    </location>
</feature>
<dbReference type="Pfam" id="PF02746">
    <property type="entry name" value="MR_MLE_N"/>
    <property type="match status" value="1"/>
</dbReference>
<dbReference type="Pfam" id="PF13378">
    <property type="entry name" value="MR_MLE_C"/>
    <property type="match status" value="1"/>
</dbReference>
<accession>A0ABS4J1U4</accession>
<dbReference type="InterPro" id="IPR047585">
    <property type="entry name" value="MenC"/>
</dbReference>
<evidence type="ECO:0000256" key="1">
    <source>
        <dbReference type="ARBA" id="ARBA00001968"/>
    </source>
</evidence>
<keyword evidence="2 7" id="KW-0474">Menaquinone biosynthesis</keyword>
<keyword evidence="4 7" id="KW-0460">Magnesium</keyword>
<evidence type="ECO:0000256" key="6">
    <source>
        <dbReference type="ARBA" id="ARBA00029491"/>
    </source>
</evidence>
<feature type="binding site" evidence="7">
    <location>
        <position position="239"/>
    </location>
    <ligand>
        <name>Mg(2+)</name>
        <dbReference type="ChEBI" id="CHEBI:18420"/>
    </ligand>
</feature>
<dbReference type="EMBL" id="JAGGLB010000021">
    <property type="protein sequence ID" value="MBP1993797.1"/>
    <property type="molecule type" value="Genomic_DNA"/>
</dbReference>
<dbReference type="GO" id="GO:0043748">
    <property type="term" value="F:O-succinylbenzoate synthase activity"/>
    <property type="evidence" value="ECO:0007669"/>
    <property type="project" value="UniProtKB-EC"/>
</dbReference>
<evidence type="ECO:0000313" key="9">
    <source>
        <dbReference type="EMBL" id="MBP1993797.1"/>
    </source>
</evidence>
<feature type="binding site" evidence="7">
    <location>
        <position position="189"/>
    </location>
    <ligand>
        <name>Mg(2+)</name>
        <dbReference type="ChEBI" id="CHEBI:18420"/>
    </ligand>
</feature>
<organism evidence="9 10">
    <name type="scientific">Paenibacillus eucommiae</name>
    <dbReference type="NCBI Taxonomy" id="1355755"/>
    <lineage>
        <taxon>Bacteria</taxon>
        <taxon>Bacillati</taxon>
        <taxon>Bacillota</taxon>
        <taxon>Bacilli</taxon>
        <taxon>Bacillales</taxon>
        <taxon>Paenibacillaceae</taxon>
        <taxon>Paenibacillus</taxon>
    </lineage>
</organism>
<dbReference type="PANTHER" id="PTHR48073:SF5">
    <property type="entry name" value="O-SUCCINYLBENZOATE SYNTHASE"/>
    <property type="match status" value="1"/>
</dbReference>
<dbReference type="InterPro" id="IPR013342">
    <property type="entry name" value="Mandelate_racemase_C"/>
</dbReference>
<dbReference type="InterPro" id="IPR029017">
    <property type="entry name" value="Enolase-like_N"/>
</dbReference>
<comment type="pathway">
    <text evidence="7">Quinol/quinone metabolism; 1,4-dihydroxy-2-naphthoate biosynthesis; 1,4-dihydroxy-2-naphthoate from chorismate: step 4/7.</text>
</comment>
<dbReference type="InterPro" id="IPR029065">
    <property type="entry name" value="Enolase_C-like"/>
</dbReference>
<evidence type="ECO:0000256" key="3">
    <source>
        <dbReference type="ARBA" id="ARBA00022723"/>
    </source>
</evidence>
<keyword evidence="5 7" id="KW-0456">Lyase</keyword>
<comment type="similarity">
    <text evidence="7">Belongs to the mandelate racemase/muconate lactonizing enzyme family. MenC type 2 subfamily.</text>
</comment>
<dbReference type="SUPFAM" id="SSF54826">
    <property type="entry name" value="Enolase N-terminal domain-like"/>
    <property type="match status" value="1"/>
</dbReference>
<evidence type="ECO:0000313" key="10">
    <source>
        <dbReference type="Proteomes" id="UP001519287"/>
    </source>
</evidence>
<evidence type="ECO:0000259" key="8">
    <source>
        <dbReference type="SMART" id="SM00922"/>
    </source>
</evidence>
<dbReference type="Gene3D" id="3.20.20.120">
    <property type="entry name" value="Enolase-like C-terminal domain"/>
    <property type="match status" value="1"/>
</dbReference>
<dbReference type="SFLD" id="SFLDF00009">
    <property type="entry name" value="o-succinylbenzoate_synthase"/>
    <property type="match status" value="1"/>
</dbReference>
<protein>
    <recommendedName>
        <fullName evidence="6 7">o-succinylbenzoate synthase</fullName>
        <shortName evidence="7">OSB synthase</shortName>
        <shortName evidence="7">OSBS</shortName>
        <ecNumber evidence="6 7">4.2.1.113</ecNumber>
    </recommendedName>
    <alternativeName>
        <fullName evidence="7">4-(2'-carboxyphenyl)-4-oxybutyric acid synthase</fullName>
    </alternativeName>
    <alternativeName>
        <fullName evidence="7">o-succinylbenzoic acid synthase</fullName>
    </alternativeName>
</protein>
<dbReference type="SUPFAM" id="SSF51604">
    <property type="entry name" value="Enolase C-terminal domain-like"/>
    <property type="match status" value="1"/>
</dbReference>
<feature type="active site" description="Proton donor" evidence="7">
    <location>
        <position position="164"/>
    </location>
</feature>
<evidence type="ECO:0000256" key="4">
    <source>
        <dbReference type="ARBA" id="ARBA00022842"/>
    </source>
</evidence>
<dbReference type="InterPro" id="IPR010197">
    <property type="entry name" value="OSBS/NAAAR"/>
</dbReference>
<dbReference type="SFLD" id="SFLDG00180">
    <property type="entry name" value="muconate_cycloisomerase"/>
    <property type="match status" value="1"/>
</dbReference>
<dbReference type="SMART" id="SM00922">
    <property type="entry name" value="MR_MLE"/>
    <property type="match status" value="1"/>
</dbReference>
<feature type="binding site" evidence="7">
    <location>
        <position position="214"/>
    </location>
    <ligand>
        <name>Mg(2+)</name>
        <dbReference type="ChEBI" id="CHEBI:18420"/>
    </ligand>
</feature>
<dbReference type="RefSeq" id="WP_209975674.1">
    <property type="nucleotide sequence ID" value="NZ_JAGGLB010000021.1"/>
</dbReference>
<dbReference type="InterPro" id="IPR013341">
    <property type="entry name" value="Mandelate_racemase_N_dom"/>
</dbReference>
<comment type="catalytic activity">
    <reaction evidence="7">
        <text>(1R,6R)-6-hydroxy-2-succinyl-cyclohexa-2,4-diene-1-carboxylate = 2-succinylbenzoate + H2O</text>
        <dbReference type="Rhea" id="RHEA:10196"/>
        <dbReference type="ChEBI" id="CHEBI:15377"/>
        <dbReference type="ChEBI" id="CHEBI:18325"/>
        <dbReference type="ChEBI" id="CHEBI:58689"/>
        <dbReference type="EC" id="4.2.1.113"/>
    </reaction>
</comment>
<evidence type="ECO:0000256" key="7">
    <source>
        <dbReference type="HAMAP-Rule" id="MF_01933"/>
    </source>
</evidence>
<feature type="domain" description="Mandelate racemase/muconate lactonizing enzyme C-terminal" evidence="8">
    <location>
        <begin position="143"/>
        <end position="235"/>
    </location>
</feature>
<dbReference type="CDD" id="cd03317">
    <property type="entry name" value="NAAAR"/>
    <property type="match status" value="1"/>
</dbReference>
<dbReference type="HAMAP" id="MF_01933">
    <property type="entry name" value="MenC_2"/>
    <property type="match status" value="1"/>
</dbReference>
<dbReference type="NCBIfam" id="TIGR01928">
    <property type="entry name" value="menC_lowGC_arch"/>
    <property type="match status" value="1"/>
</dbReference>
<proteinExistence type="inferred from homology"/>
<comment type="caution">
    <text evidence="9">The sequence shown here is derived from an EMBL/GenBank/DDBJ whole genome shotgun (WGS) entry which is preliminary data.</text>
</comment>
<dbReference type="InterPro" id="IPR036849">
    <property type="entry name" value="Enolase-like_C_sf"/>
</dbReference>
<dbReference type="EC" id="4.2.1.113" evidence="6 7"/>
<evidence type="ECO:0000256" key="2">
    <source>
        <dbReference type="ARBA" id="ARBA00022428"/>
    </source>
</evidence>
<sequence>MRINRIILRHLKMKLIHPFTTSFGTMRDKEFILVEAIDHDGVSGWAESVAFPEPSYNEETLRTNWHMLESFLIPIVQGREIEHPGEITGLLQHIRGNHMAKSALEGAYWDLYAKKQGIPLAAAIGGKKQEIEVGVSIGIKNSPAELLETIASNVAKGYKRIKIKIKPGWDVDIVAEVRKHFPQIALMVDANSAYTLADVEHLKQLDAFSLMMIEQPFAYNDLIDHSELQKQVQTPICLDECIHSSEDARKAIQIGSGKIINVKIGRVGGIQEAIKLHNVCQESGVDVWCGGMLESGIGRAHNIAISSLAGFTLPGDTAASANYWEEDIIEPEVVVHDGLIRIPEKPGIGYAPVVKRIQERTEYEQSFLF</sequence>
<keyword evidence="10" id="KW-1185">Reference proteome</keyword>
<evidence type="ECO:0000256" key="5">
    <source>
        <dbReference type="ARBA" id="ARBA00023239"/>
    </source>
</evidence>